<dbReference type="GO" id="GO:0004502">
    <property type="term" value="F:kynurenine 3-monooxygenase activity"/>
    <property type="evidence" value="ECO:0007669"/>
    <property type="project" value="UniProtKB-UniRule"/>
</dbReference>
<dbReference type="UniPathway" id="UPA00253">
    <property type="reaction ID" value="UER00328"/>
</dbReference>
<evidence type="ECO:0000259" key="10">
    <source>
        <dbReference type="Pfam" id="PF01494"/>
    </source>
</evidence>
<dbReference type="STRING" id="1232681.ADIS_3834"/>
<dbReference type="PRINTS" id="PR00420">
    <property type="entry name" value="RNGMNOXGNASE"/>
</dbReference>
<comment type="pathway">
    <text evidence="9">Cofactor biosynthesis; NAD(+) biosynthesis; quinolinate from L-kynurenine: step 1/3.</text>
</comment>
<dbReference type="Proteomes" id="UP000013909">
    <property type="component" value="Unassembled WGS sequence"/>
</dbReference>
<evidence type="ECO:0000256" key="3">
    <source>
        <dbReference type="ARBA" id="ARBA00022642"/>
    </source>
</evidence>
<evidence type="ECO:0000256" key="5">
    <source>
        <dbReference type="ARBA" id="ARBA00022857"/>
    </source>
</evidence>
<dbReference type="InterPro" id="IPR027545">
    <property type="entry name" value="Kynurenine_monooxygenase"/>
</dbReference>
<dbReference type="Pfam" id="PF01494">
    <property type="entry name" value="FAD_binding_3"/>
    <property type="match status" value="1"/>
</dbReference>
<dbReference type="FunFam" id="3.50.50.60:FF:000185">
    <property type="entry name" value="Kynurenine 3-monooxygenase"/>
    <property type="match status" value="1"/>
</dbReference>
<dbReference type="PATRIC" id="fig|1288963.3.peg.3825"/>
<evidence type="ECO:0000256" key="8">
    <source>
        <dbReference type="ARBA" id="ARBA00047818"/>
    </source>
</evidence>
<keyword evidence="7 9" id="KW-0503">Monooxygenase</keyword>
<dbReference type="HAMAP" id="MF_01971">
    <property type="entry name" value="Kynurenine_monooxygenase"/>
    <property type="match status" value="1"/>
</dbReference>
<evidence type="ECO:0000313" key="12">
    <source>
        <dbReference type="Proteomes" id="UP000013909"/>
    </source>
</evidence>
<evidence type="ECO:0000256" key="9">
    <source>
        <dbReference type="HAMAP-Rule" id="MF_01971"/>
    </source>
</evidence>
<dbReference type="GO" id="GO:0071949">
    <property type="term" value="F:FAD binding"/>
    <property type="evidence" value="ECO:0007669"/>
    <property type="project" value="InterPro"/>
</dbReference>
<reference evidence="11 12" key="1">
    <citation type="submission" date="2013-02" db="EMBL/GenBank/DDBJ databases">
        <title>A novel strain isolated from Lonar lake, Maharashtra, India.</title>
        <authorList>
            <person name="Singh A."/>
        </authorList>
    </citation>
    <scope>NUCLEOTIDE SEQUENCE [LARGE SCALE GENOMIC DNA]</scope>
    <source>
        <strain evidence="11 12">AK24</strain>
    </source>
</reference>
<feature type="domain" description="FAD-binding" evidence="10">
    <location>
        <begin position="5"/>
        <end position="323"/>
    </location>
</feature>
<dbReference type="Gene3D" id="3.50.50.60">
    <property type="entry name" value="FAD/NAD(P)-binding domain"/>
    <property type="match status" value="1"/>
</dbReference>
<proteinExistence type="inferred from homology"/>
<name>R7ZNT3_9BACT</name>
<dbReference type="OrthoDB" id="9766816at2"/>
<comment type="cofactor">
    <cofactor evidence="1 9">
        <name>FAD</name>
        <dbReference type="ChEBI" id="CHEBI:57692"/>
    </cofactor>
</comment>
<comment type="catalytic activity">
    <reaction evidence="8 9">
        <text>L-kynurenine + NADPH + O2 + H(+) = 3-hydroxy-L-kynurenine + NADP(+) + H2O</text>
        <dbReference type="Rhea" id="RHEA:20545"/>
        <dbReference type="ChEBI" id="CHEBI:15377"/>
        <dbReference type="ChEBI" id="CHEBI:15378"/>
        <dbReference type="ChEBI" id="CHEBI:15379"/>
        <dbReference type="ChEBI" id="CHEBI:57783"/>
        <dbReference type="ChEBI" id="CHEBI:57959"/>
        <dbReference type="ChEBI" id="CHEBI:58125"/>
        <dbReference type="ChEBI" id="CHEBI:58349"/>
        <dbReference type="EC" id="1.14.13.9"/>
    </reaction>
</comment>
<protein>
    <recommendedName>
        <fullName evidence="9">Kynurenine 3-monooxygenase</fullName>
        <ecNumber evidence="9">1.14.13.9</ecNumber>
    </recommendedName>
    <alternativeName>
        <fullName evidence="9">Kynurenine 3-hydroxylase</fullName>
    </alternativeName>
</protein>
<dbReference type="AlphaFoldDB" id="R7ZNT3"/>
<comment type="caution">
    <text evidence="11">The sequence shown here is derived from an EMBL/GenBank/DDBJ whole genome shotgun (WGS) entry which is preliminary data.</text>
</comment>
<dbReference type="PANTHER" id="PTHR46028">
    <property type="entry name" value="KYNURENINE 3-MONOOXYGENASE"/>
    <property type="match status" value="1"/>
</dbReference>
<keyword evidence="4 9" id="KW-0274">FAD</keyword>
<organism evidence="11 12">
    <name type="scientific">Lunatimonas lonarensis</name>
    <dbReference type="NCBI Taxonomy" id="1232681"/>
    <lineage>
        <taxon>Bacteria</taxon>
        <taxon>Pseudomonadati</taxon>
        <taxon>Bacteroidota</taxon>
        <taxon>Cytophagia</taxon>
        <taxon>Cytophagales</taxon>
        <taxon>Cyclobacteriaceae</taxon>
    </lineage>
</organism>
<keyword evidence="2 9" id="KW-0285">Flavoprotein</keyword>
<evidence type="ECO:0000313" key="11">
    <source>
        <dbReference type="EMBL" id="EON75684.1"/>
    </source>
</evidence>
<comment type="function">
    <text evidence="9">Catalyzes the hydroxylation of L-kynurenine (L-Kyn) to form 3-hydroxy-L-kynurenine (L-3OHKyn). Required for synthesis of quinolinic acid.</text>
</comment>
<evidence type="ECO:0000256" key="4">
    <source>
        <dbReference type="ARBA" id="ARBA00022827"/>
    </source>
</evidence>
<sequence>MNQPISILGAGLIGSLLGVYLKKRGLDVHIYDKRSDWRSQQVLSEGRSINMAISYRGWKALQKAGLKEKVEAHTIPMYGRRIHDEHGVTYFQPYGKNDEAIYSVSRNILNQVLLDEAEKEGVQLHFEHKVDHVDVSKNSIDFSLKDGQTKTCKSEVVFGADGAFSSLRTAMQKQMRLNFRQEYISHGYKELTIPATEDGAFAMDPNALHIWPRGNFMLIALPNQDKSFTCTLFMPFEDEKISFDKIRDEQDVVTFFQTYFNDAYQLMPSLTADFCQNQTSALVNIECYPWTVNHCTLIGDAAHAIVPFYGQGMNSGFEDCFILDGLIEKYGTFSWDLVFEKFQKMRKPDTDAICKLAMDNFKEMRDKVSDPRFLIRKKIEAKLHELFPYDWVPLYSMVTFTDIKYSDAYAIGKVQEAVLDKVMSDPFIAQKWENLDYHAILDNVETSRAV</sequence>
<evidence type="ECO:0000256" key="6">
    <source>
        <dbReference type="ARBA" id="ARBA00023002"/>
    </source>
</evidence>
<dbReference type="GO" id="GO:0006569">
    <property type="term" value="P:L-tryptophan catabolic process"/>
    <property type="evidence" value="ECO:0007669"/>
    <property type="project" value="UniProtKB-UniRule"/>
</dbReference>
<dbReference type="GO" id="GO:0070189">
    <property type="term" value="P:kynurenine metabolic process"/>
    <property type="evidence" value="ECO:0007669"/>
    <property type="project" value="TreeGrafter"/>
</dbReference>
<dbReference type="PANTHER" id="PTHR46028:SF2">
    <property type="entry name" value="KYNURENINE 3-MONOOXYGENASE"/>
    <property type="match status" value="1"/>
</dbReference>
<evidence type="ECO:0000256" key="1">
    <source>
        <dbReference type="ARBA" id="ARBA00001974"/>
    </source>
</evidence>
<keyword evidence="12" id="KW-1185">Reference proteome</keyword>
<comment type="similarity">
    <text evidence="9">Belongs to the aromatic-ring hydroxylase family. KMO subfamily.</text>
</comment>
<dbReference type="EMBL" id="AQHR01000099">
    <property type="protein sequence ID" value="EON75684.1"/>
    <property type="molecule type" value="Genomic_DNA"/>
</dbReference>
<dbReference type="InterPro" id="IPR036188">
    <property type="entry name" value="FAD/NAD-bd_sf"/>
</dbReference>
<dbReference type="GO" id="GO:0009435">
    <property type="term" value="P:NAD+ biosynthetic process"/>
    <property type="evidence" value="ECO:0007669"/>
    <property type="project" value="UniProtKB-UniPathway"/>
</dbReference>
<dbReference type="GO" id="GO:0043420">
    <property type="term" value="P:anthranilate metabolic process"/>
    <property type="evidence" value="ECO:0007669"/>
    <property type="project" value="UniProtKB-UniRule"/>
</dbReference>
<keyword evidence="5 9" id="KW-0521">NADP</keyword>
<keyword evidence="3 9" id="KW-0662">Pyridine nucleotide biosynthesis</keyword>
<gene>
    <name evidence="9" type="primary">kmo</name>
    <name evidence="11" type="ORF">ADIS_3834</name>
</gene>
<dbReference type="GO" id="GO:0019805">
    <property type="term" value="P:quinolinate biosynthetic process"/>
    <property type="evidence" value="ECO:0007669"/>
    <property type="project" value="UniProtKB-UniRule"/>
</dbReference>
<dbReference type="InterPro" id="IPR002938">
    <property type="entry name" value="FAD-bd"/>
</dbReference>
<dbReference type="RefSeq" id="WP_010855961.1">
    <property type="nucleotide sequence ID" value="NZ_AQHR01000099.1"/>
</dbReference>
<dbReference type="SUPFAM" id="SSF51905">
    <property type="entry name" value="FAD/NAD(P)-binding domain"/>
    <property type="match status" value="1"/>
</dbReference>
<accession>R7ZNT3</accession>
<dbReference type="EC" id="1.14.13.9" evidence="9"/>
<keyword evidence="6 9" id="KW-0560">Oxidoreductase</keyword>
<evidence type="ECO:0000256" key="2">
    <source>
        <dbReference type="ARBA" id="ARBA00022630"/>
    </source>
</evidence>
<evidence type="ECO:0000256" key="7">
    <source>
        <dbReference type="ARBA" id="ARBA00023033"/>
    </source>
</evidence>